<dbReference type="EMBL" id="BRYA01000325">
    <property type="protein sequence ID" value="GMI47051.1"/>
    <property type="molecule type" value="Genomic_DNA"/>
</dbReference>
<feature type="region of interest" description="Disordered" evidence="1">
    <location>
        <begin position="319"/>
        <end position="344"/>
    </location>
</feature>
<proteinExistence type="predicted"/>
<comment type="caution">
    <text evidence="2">The sequence shown here is derived from an EMBL/GenBank/DDBJ whole genome shotgun (WGS) entry which is preliminary data.</text>
</comment>
<accession>A0A9W7LEN6</accession>
<gene>
    <name evidence="2" type="ORF">TrCOL_g167</name>
</gene>
<keyword evidence="3" id="KW-1185">Reference proteome</keyword>
<organism evidence="2 3">
    <name type="scientific">Triparma columacea</name>
    <dbReference type="NCBI Taxonomy" id="722753"/>
    <lineage>
        <taxon>Eukaryota</taxon>
        <taxon>Sar</taxon>
        <taxon>Stramenopiles</taxon>
        <taxon>Ochrophyta</taxon>
        <taxon>Bolidophyceae</taxon>
        <taxon>Parmales</taxon>
        <taxon>Triparmaceae</taxon>
        <taxon>Triparma</taxon>
    </lineage>
</organism>
<evidence type="ECO:0000313" key="2">
    <source>
        <dbReference type="EMBL" id="GMI47051.1"/>
    </source>
</evidence>
<dbReference type="Proteomes" id="UP001165065">
    <property type="component" value="Unassembled WGS sequence"/>
</dbReference>
<evidence type="ECO:0000313" key="3">
    <source>
        <dbReference type="Proteomes" id="UP001165065"/>
    </source>
</evidence>
<sequence length="416" mass="43762">MLSLKKNLSEKLSGVASATTSAASNAASATTSAASNAASTTANAASNAAKASNLDGLRSSFSNKSEQLKEIKEKQGEKFAATSSQLMSILDPTEELVLAFPNPLNGKDDETDKNLKFRYNKYVPPAAVEPESVATPSSATATAAASAIPTNLSDKVLNSTGVDVKAMAATGIKDAESSLVVRTNGVGYSCGFCVSSELLKADIICTLNDHNLPMVQVHLDHRKIPKMASIIDVPLGTHSVPVPFLALPSTVLGLFGFVMTFNLQLLYSGDEDCANAGQTAEEAAAAARDGAGKVIKGVKSFNPFKKSESIIPEITAPEQIDKGTRATEEAPAQEETGSKRLKSVSMSSDRKISDFTKIKISVGFNFRVEDNTGIISISIPELPIWVMDATVDADELKKAKDKAKGFGIKGINKIGK</sequence>
<reference evidence="3" key="1">
    <citation type="journal article" date="2023" name="Commun. Biol.">
        <title>Genome analysis of Parmales, the sister group of diatoms, reveals the evolutionary specialization of diatoms from phago-mixotrophs to photoautotrophs.</title>
        <authorList>
            <person name="Ban H."/>
            <person name="Sato S."/>
            <person name="Yoshikawa S."/>
            <person name="Yamada K."/>
            <person name="Nakamura Y."/>
            <person name="Ichinomiya M."/>
            <person name="Sato N."/>
            <person name="Blanc-Mathieu R."/>
            <person name="Endo H."/>
            <person name="Kuwata A."/>
            <person name="Ogata H."/>
        </authorList>
    </citation>
    <scope>NUCLEOTIDE SEQUENCE [LARGE SCALE GENOMIC DNA]</scope>
</reference>
<dbReference type="AlphaFoldDB" id="A0A9W7LEN6"/>
<name>A0A9W7LEN6_9STRA</name>
<evidence type="ECO:0000256" key="1">
    <source>
        <dbReference type="SAM" id="MobiDB-lite"/>
    </source>
</evidence>
<feature type="region of interest" description="Disordered" evidence="1">
    <location>
        <begin position="15"/>
        <end position="42"/>
    </location>
</feature>
<protein>
    <submittedName>
        <fullName evidence="2">Uncharacterized protein</fullName>
    </submittedName>
</protein>
<feature type="compositionally biased region" description="Basic and acidic residues" evidence="1">
    <location>
        <begin position="319"/>
        <end position="328"/>
    </location>
</feature>
<dbReference type="OrthoDB" id="10569423at2759"/>